<gene>
    <name evidence="19" type="primary">101901029</name>
    <name evidence="21" type="synonym">LOC101901029</name>
</gene>
<keyword evidence="11" id="KW-0333">Golgi apparatus</keyword>
<dbReference type="InterPro" id="IPR003859">
    <property type="entry name" value="Galactosyl_T"/>
</dbReference>
<dbReference type="CDD" id="cd00899">
    <property type="entry name" value="b4GalT"/>
    <property type="match status" value="1"/>
</dbReference>
<dbReference type="Gene3D" id="3.90.550.10">
    <property type="entry name" value="Spore Coat Polysaccharide Biosynthesis Protein SpsA, Chain A"/>
    <property type="match status" value="1"/>
</dbReference>
<name>A0A1I8NF56_MUSDO</name>
<evidence type="ECO:0000256" key="2">
    <source>
        <dbReference type="ARBA" id="ARBA00004323"/>
    </source>
</evidence>
<dbReference type="GO" id="GO:0046525">
    <property type="term" value="F:xylosylprotein 4-beta-galactosyltransferase activity"/>
    <property type="evidence" value="ECO:0007669"/>
    <property type="project" value="UniProtKB-EC"/>
</dbReference>
<dbReference type="RefSeq" id="XP_005185700.1">
    <property type="nucleotide sequence ID" value="XM_005185643.3"/>
</dbReference>
<keyword evidence="20" id="KW-1185">Reference proteome</keyword>
<dbReference type="OrthoDB" id="6020664at2759"/>
<evidence type="ECO:0000256" key="9">
    <source>
        <dbReference type="ARBA" id="ARBA00022968"/>
    </source>
</evidence>
<comment type="function">
    <text evidence="16">Catalyzes the transfer of galactose onto proteins or lipids.</text>
</comment>
<comment type="pathway">
    <text evidence="3 16">Protein modification; protein glycosylation.</text>
</comment>
<evidence type="ECO:0000256" key="4">
    <source>
        <dbReference type="ARBA" id="ARBA00005735"/>
    </source>
</evidence>
<keyword evidence="10 16" id="KW-1133">Transmembrane helix</keyword>
<comment type="cofactor">
    <cofactor evidence="1 16">
        <name>Mn(2+)</name>
        <dbReference type="ChEBI" id="CHEBI:29035"/>
    </cofactor>
</comment>
<reference evidence="19" key="1">
    <citation type="submission" date="2020-05" db="UniProtKB">
        <authorList>
            <consortium name="EnsemblMetazoa"/>
        </authorList>
    </citation>
    <scope>IDENTIFICATION</scope>
    <source>
        <strain evidence="19">Aabys</strain>
    </source>
</reference>
<keyword evidence="6 16" id="KW-0808">Transferase</keyword>
<dbReference type="GO" id="GO:0030166">
    <property type="term" value="P:proteoglycan biosynthetic process"/>
    <property type="evidence" value="ECO:0007669"/>
    <property type="project" value="TreeGrafter"/>
</dbReference>
<dbReference type="PANTHER" id="PTHR19300">
    <property type="entry name" value="BETA-1,4-GALACTOSYLTRANSFERASE"/>
    <property type="match status" value="1"/>
</dbReference>
<keyword evidence="12 16" id="KW-0472">Membrane</keyword>
<dbReference type="Proteomes" id="UP001652621">
    <property type="component" value="Unplaced"/>
</dbReference>
<dbReference type="UniPathway" id="UPA00378"/>
<evidence type="ECO:0000256" key="12">
    <source>
        <dbReference type="ARBA" id="ARBA00023136"/>
    </source>
</evidence>
<evidence type="ECO:0000256" key="10">
    <source>
        <dbReference type="ARBA" id="ARBA00022989"/>
    </source>
</evidence>
<keyword evidence="5 16" id="KW-0328">Glycosyltransferase</keyword>
<evidence type="ECO:0000259" key="18">
    <source>
        <dbReference type="Pfam" id="PF13733"/>
    </source>
</evidence>
<dbReference type="KEGG" id="mde:101901029"/>
<dbReference type="PANTHER" id="PTHR19300:SF30">
    <property type="entry name" value="BETA-1,4-GALACTOSYLTRANSFERASE 7"/>
    <property type="match status" value="1"/>
</dbReference>
<evidence type="ECO:0000313" key="19">
    <source>
        <dbReference type="EnsemblMetazoa" id="MDOA014546-PA"/>
    </source>
</evidence>
<feature type="domain" description="Galactosyltransferase C-terminal" evidence="17">
    <location>
        <begin position="151"/>
        <end position="227"/>
    </location>
</feature>
<dbReference type="GO" id="GO:0046872">
    <property type="term" value="F:metal ion binding"/>
    <property type="evidence" value="ECO:0007669"/>
    <property type="project" value="UniProtKB-UniRule"/>
</dbReference>
<dbReference type="FunFam" id="3.90.550.10:FF:000062">
    <property type="entry name" value="beta-1,4-galactosyltransferase 7 isoform X1"/>
    <property type="match status" value="1"/>
</dbReference>
<evidence type="ECO:0000256" key="8">
    <source>
        <dbReference type="ARBA" id="ARBA00022723"/>
    </source>
</evidence>
<evidence type="ECO:0000256" key="5">
    <source>
        <dbReference type="ARBA" id="ARBA00022676"/>
    </source>
</evidence>
<keyword evidence="9 16" id="KW-0735">Signal-anchor</keyword>
<dbReference type="VEuPathDB" id="VectorBase:MDOMA2_001056"/>
<comment type="similarity">
    <text evidence="4 16">Belongs to the glycosyltransferase 7 family.</text>
</comment>
<evidence type="ECO:0000256" key="11">
    <source>
        <dbReference type="ARBA" id="ARBA00023034"/>
    </source>
</evidence>
<keyword evidence="7 16" id="KW-0812">Transmembrane</keyword>
<evidence type="ECO:0000256" key="13">
    <source>
        <dbReference type="ARBA" id="ARBA00023180"/>
    </source>
</evidence>
<evidence type="ECO:0000256" key="7">
    <source>
        <dbReference type="ARBA" id="ARBA00022692"/>
    </source>
</evidence>
<keyword evidence="8 16" id="KW-0479">Metal-binding</keyword>
<evidence type="ECO:0000256" key="1">
    <source>
        <dbReference type="ARBA" id="ARBA00001936"/>
    </source>
</evidence>
<reference evidence="21" key="2">
    <citation type="submission" date="2025-04" db="UniProtKB">
        <authorList>
            <consortium name="RefSeq"/>
        </authorList>
    </citation>
    <scope>IDENTIFICATION</scope>
    <source>
        <strain evidence="21">Aabys</strain>
    </source>
</reference>
<dbReference type="SUPFAM" id="SSF53448">
    <property type="entry name" value="Nucleotide-diphospho-sugar transferases"/>
    <property type="match status" value="1"/>
</dbReference>
<dbReference type="GO" id="GO:0005975">
    <property type="term" value="P:carbohydrate metabolic process"/>
    <property type="evidence" value="ECO:0007669"/>
    <property type="project" value="InterPro"/>
</dbReference>
<dbReference type="EnsemblMetazoa" id="MDOA014546-RA">
    <property type="protein sequence ID" value="MDOA014546-PA"/>
    <property type="gene ID" value="MDOA014546"/>
</dbReference>
<evidence type="ECO:0000256" key="16">
    <source>
        <dbReference type="RuleBase" id="RU368121"/>
    </source>
</evidence>
<proteinExistence type="inferred from homology"/>
<evidence type="ECO:0000256" key="3">
    <source>
        <dbReference type="ARBA" id="ARBA00004922"/>
    </source>
</evidence>
<accession>A0A1I8NF56</accession>
<keyword evidence="13 16" id="KW-0325">Glycoprotein</keyword>
<evidence type="ECO:0000313" key="20">
    <source>
        <dbReference type="Proteomes" id="UP001652621"/>
    </source>
</evidence>
<dbReference type="Pfam" id="PF13733">
    <property type="entry name" value="Glyco_transf_7N"/>
    <property type="match status" value="1"/>
</dbReference>
<dbReference type="PRINTS" id="PR02050">
    <property type="entry name" value="B14GALTRFASE"/>
</dbReference>
<dbReference type="AlphaFoldDB" id="A0A1I8NF56"/>
<dbReference type="InterPro" id="IPR027791">
    <property type="entry name" value="Galactosyl_T_C"/>
</dbReference>
<evidence type="ECO:0000256" key="6">
    <source>
        <dbReference type="ARBA" id="ARBA00022679"/>
    </source>
</evidence>
<comment type="subcellular location">
    <subcellularLocation>
        <location evidence="2">Golgi apparatus membrane</location>
        <topology evidence="2">Single-pass type II membrane protein</topology>
    </subcellularLocation>
    <subcellularLocation>
        <location evidence="16">Membrane</location>
        <topology evidence="16">Single-pass type II membrane protein</topology>
    </subcellularLocation>
</comment>
<protein>
    <recommendedName>
        <fullName evidence="16">Beta-1,4-N-acetylgalactosaminyltransferase</fullName>
        <ecNumber evidence="16">2.4.1.-</ecNumber>
    </recommendedName>
    <alternativeName>
        <fullName evidence="16">Beta-4-GalNAcT</fullName>
    </alternativeName>
</protein>
<feature type="transmembrane region" description="Helical" evidence="16">
    <location>
        <begin position="7"/>
        <end position="30"/>
    </location>
</feature>
<evidence type="ECO:0000256" key="14">
    <source>
        <dbReference type="ARBA" id="ARBA00023211"/>
    </source>
</evidence>
<comment type="catalytic activity">
    <reaction evidence="15">
        <text>3-O-(beta-D-xylosyl)-L-seryl-[protein] + UDP-alpha-D-galactose = 3-O-(beta-D-galactosyl-(1-&gt;4)-beta-D-xylosyl)-L-seryl-[protein] + UDP + H(+)</text>
        <dbReference type="Rhea" id="RHEA:15297"/>
        <dbReference type="Rhea" id="RHEA-COMP:12567"/>
        <dbReference type="Rhea" id="RHEA-COMP:12570"/>
        <dbReference type="ChEBI" id="CHEBI:15378"/>
        <dbReference type="ChEBI" id="CHEBI:58223"/>
        <dbReference type="ChEBI" id="CHEBI:66914"/>
        <dbReference type="ChEBI" id="CHEBI:132085"/>
        <dbReference type="ChEBI" id="CHEBI:132088"/>
        <dbReference type="EC" id="2.4.1.133"/>
    </reaction>
</comment>
<dbReference type="VEuPathDB" id="VectorBase:MDOA014546"/>
<organism evidence="19">
    <name type="scientific">Musca domestica</name>
    <name type="common">House fly</name>
    <dbReference type="NCBI Taxonomy" id="7370"/>
    <lineage>
        <taxon>Eukaryota</taxon>
        <taxon>Metazoa</taxon>
        <taxon>Ecdysozoa</taxon>
        <taxon>Arthropoda</taxon>
        <taxon>Hexapoda</taxon>
        <taxon>Insecta</taxon>
        <taxon>Pterygota</taxon>
        <taxon>Neoptera</taxon>
        <taxon>Endopterygota</taxon>
        <taxon>Diptera</taxon>
        <taxon>Brachycera</taxon>
        <taxon>Muscomorpha</taxon>
        <taxon>Muscoidea</taxon>
        <taxon>Muscidae</taxon>
        <taxon>Musca</taxon>
    </lineage>
</organism>
<feature type="domain" description="Galactosyltransferase N-terminal" evidence="18">
    <location>
        <begin position="54"/>
        <end position="144"/>
    </location>
</feature>
<dbReference type="InterPro" id="IPR027995">
    <property type="entry name" value="Galactosyl_T_N"/>
</dbReference>
<dbReference type="STRING" id="7370.A0A1I8NF56"/>
<dbReference type="Pfam" id="PF02709">
    <property type="entry name" value="Glyco_transf_7C"/>
    <property type="match status" value="1"/>
</dbReference>
<evidence type="ECO:0000313" key="21">
    <source>
        <dbReference type="RefSeq" id="XP_005185700.1"/>
    </source>
</evidence>
<evidence type="ECO:0000259" key="17">
    <source>
        <dbReference type="Pfam" id="PF02709"/>
    </source>
</evidence>
<dbReference type="InterPro" id="IPR029044">
    <property type="entry name" value="Nucleotide-diphossugar_trans"/>
</dbReference>
<keyword evidence="14 16" id="KW-0464">Manganese</keyword>
<evidence type="ECO:0000256" key="15">
    <source>
        <dbReference type="ARBA" id="ARBA00051458"/>
    </source>
</evidence>
<dbReference type="eggNOG" id="KOG3917">
    <property type="taxonomic scope" value="Eukaryota"/>
</dbReference>
<sequence>MASITTINWLFICGLFFCLGGVAVLSFMSLPSDCICPISRPKPKESSDLLNKPPDQLQVVHKLAILVPFRDRFEELLQFVPHMTKFLKKQNVNHHIFVLNQVDRYRFNRASLINVGFRFVSGVYDYVAMHDVDLLPLNDDLHYEYPSDAGPLHIAAPDLHPKYHYENFVGGILLVRNDHFEKMNGMSNKYWGWGLEDDEFFVRIRDAGLKVTRPQGIKTGVNNTFNHIHNRYHRKRDTQKCFNQKEVTRRRDRETGLNTLQYKITKVHDMFIDGTQITVLNIELECDLDKTPWCDCSGNAQAAAEEQMKQ</sequence>
<dbReference type="GO" id="GO:0000139">
    <property type="term" value="C:Golgi membrane"/>
    <property type="evidence" value="ECO:0007669"/>
    <property type="project" value="UniProtKB-SubCell"/>
</dbReference>
<dbReference type="EC" id="2.4.1.-" evidence="16"/>